<evidence type="ECO:0000256" key="1">
    <source>
        <dbReference type="SAM" id="MobiDB-lite"/>
    </source>
</evidence>
<gene>
    <name evidence="2" type="ORF">GGD89_000663</name>
</gene>
<dbReference type="EMBL" id="JACIGK010000003">
    <property type="protein sequence ID" value="MBB4265052.1"/>
    <property type="molecule type" value="Genomic_DNA"/>
</dbReference>
<feature type="compositionally biased region" description="Low complexity" evidence="1">
    <location>
        <begin position="91"/>
        <end position="104"/>
    </location>
</feature>
<accession>A0A7W6W945</accession>
<keyword evidence="3" id="KW-1185">Reference proteome</keyword>
<proteinExistence type="predicted"/>
<evidence type="ECO:0000313" key="2">
    <source>
        <dbReference type="EMBL" id="MBB4265052.1"/>
    </source>
</evidence>
<evidence type="ECO:0000313" key="3">
    <source>
        <dbReference type="Proteomes" id="UP000554286"/>
    </source>
</evidence>
<reference evidence="2 3" key="1">
    <citation type="submission" date="2020-08" db="EMBL/GenBank/DDBJ databases">
        <title>Genome sequencing of Purple Non-Sulfur Bacteria from various extreme environments.</title>
        <authorList>
            <person name="Mayer M."/>
        </authorList>
    </citation>
    <scope>NUCLEOTIDE SEQUENCE [LARGE SCALE GENOMIC DNA]</scope>
    <source>
        <strain evidence="2 3">JA131</strain>
    </source>
</reference>
<feature type="compositionally biased region" description="Basic and acidic residues" evidence="1">
    <location>
        <begin position="68"/>
        <end position="80"/>
    </location>
</feature>
<dbReference type="Proteomes" id="UP000554286">
    <property type="component" value="Unassembled WGS sequence"/>
</dbReference>
<organism evidence="2 3">
    <name type="scientific">Roseospira visakhapatnamensis</name>
    <dbReference type="NCBI Taxonomy" id="390880"/>
    <lineage>
        <taxon>Bacteria</taxon>
        <taxon>Pseudomonadati</taxon>
        <taxon>Pseudomonadota</taxon>
        <taxon>Alphaproteobacteria</taxon>
        <taxon>Rhodospirillales</taxon>
        <taxon>Rhodospirillaceae</taxon>
        <taxon>Roseospira</taxon>
    </lineage>
</organism>
<dbReference type="AlphaFoldDB" id="A0A7W6W945"/>
<feature type="region of interest" description="Disordered" evidence="1">
    <location>
        <begin position="46"/>
        <end position="113"/>
    </location>
</feature>
<name>A0A7W6W945_9PROT</name>
<dbReference type="RefSeq" id="WP_246422360.1">
    <property type="nucleotide sequence ID" value="NZ_JACIGK010000003.1"/>
</dbReference>
<sequence length="142" mass="14239">MSDPPDLATLARRYMDLWQEHLGSMARDPAVSDALARAFSLMTQGLADGGPARADGAGPRQPAAGDHATSDQHSEPDSKPDPVAGESGTSAGAAPAGPAPGHAGPADDELASRVDGLERRVAILEAALGGLLAGATRGRPGD</sequence>
<feature type="compositionally biased region" description="Low complexity" evidence="1">
    <location>
        <begin position="46"/>
        <end position="66"/>
    </location>
</feature>
<comment type="caution">
    <text evidence="2">The sequence shown here is derived from an EMBL/GenBank/DDBJ whole genome shotgun (WGS) entry which is preliminary data.</text>
</comment>
<protein>
    <submittedName>
        <fullName evidence="2">Uncharacterized protein</fullName>
    </submittedName>
</protein>